<evidence type="ECO:0000313" key="8">
    <source>
        <dbReference type="EMBL" id="WOO82542.1"/>
    </source>
</evidence>
<evidence type="ECO:0000256" key="3">
    <source>
        <dbReference type="ARBA" id="ARBA00022989"/>
    </source>
</evidence>
<feature type="domain" description="EamA" evidence="7">
    <location>
        <begin position="126"/>
        <end position="262"/>
    </location>
</feature>
<feature type="domain" description="EamA" evidence="7">
    <location>
        <begin position="303"/>
        <end position="435"/>
    </location>
</feature>
<dbReference type="PANTHER" id="PTHR22911:SF6">
    <property type="entry name" value="SOLUTE CARRIER FAMILY 35 MEMBER G1"/>
    <property type="match status" value="1"/>
</dbReference>
<evidence type="ECO:0000256" key="2">
    <source>
        <dbReference type="ARBA" id="ARBA00022692"/>
    </source>
</evidence>
<feature type="transmembrane region" description="Helical" evidence="6">
    <location>
        <begin position="419"/>
        <end position="437"/>
    </location>
</feature>
<keyword evidence="2 6" id="KW-0812">Transmembrane</keyword>
<evidence type="ECO:0000256" key="1">
    <source>
        <dbReference type="ARBA" id="ARBA00004141"/>
    </source>
</evidence>
<reference evidence="8" key="1">
    <citation type="submission" date="2023-10" db="EMBL/GenBank/DDBJ databases">
        <authorList>
            <person name="Noh H."/>
        </authorList>
    </citation>
    <scope>NUCLEOTIDE SEQUENCE</scope>
    <source>
        <strain evidence="8">DUCC4014</strain>
    </source>
</reference>
<name>A0AAF1BJB3_9TREE</name>
<feature type="transmembrane region" description="Helical" evidence="6">
    <location>
        <begin position="396"/>
        <end position="413"/>
    </location>
</feature>
<keyword evidence="3 6" id="KW-1133">Transmembrane helix</keyword>
<evidence type="ECO:0000256" key="5">
    <source>
        <dbReference type="SAM" id="MobiDB-lite"/>
    </source>
</evidence>
<gene>
    <name evidence="8" type="primary">YMR253C</name>
    <name evidence="8" type="ORF">LOC62_04G006026</name>
</gene>
<proteinExistence type="predicted"/>
<dbReference type="EMBL" id="CP086717">
    <property type="protein sequence ID" value="WOO82542.1"/>
    <property type="molecule type" value="Genomic_DNA"/>
</dbReference>
<dbReference type="AlphaFoldDB" id="A0AAF1BJB3"/>
<feature type="transmembrane region" description="Helical" evidence="6">
    <location>
        <begin position="126"/>
        <end position="145"/>
    </location>
</feature>
<dbReference type="GO" id="GO:0016020">
    <property type="term" value="C:membrane"/>
    <property type="evidence" value="ECO:0007669"/>
    <property type="project" value="UniProtKB-SubCell"/>
</dbReference>
<feature type="compositionally biased region" description="Low complexity" evidence="5">
    <location>
        <begin position="477"/>
        <end position="491"/>
    </location>
</feature>
<feature type="transmembrane region" description="Helical" evidence="6">
    <location>
        <begin position="157"/>
        <end position="177"/>
    </location>
</feature>
<feature type="compositionally biased region" description="Low complexity" evidence="5">
    <location>
        <begin position="17"/>
        <end position="41"/>
    </location>
</feature>
<dbReference type="PANTHER" id="PTHR22911">
    <property type="entry name" value="ACYL-MALONYL CONDENSING ENZYME-RELATED"/>
    <property type="match status" value="1"/>
</dbReference>
<organism evidence="8 9">
    <name type="scientific">Vanrija pseudolonga</name>
    <dbReference type="NCBI Taxonomy" id="143232"/>
    <lineage>
        <taxon>Eukaryota</taxon>
        <taxon>Fungi</taxon>
        <taxon>Dikarya</taxon>
        <taxon>Basidiomycota</taxon>
        <taxon>Agaricomycotina</taxon>
        <taxon>Tremellomycetes</taxon>
        <taxon>Trichosporonales</taxon>
        <taxon>Trichosporonaceae</taxon>
        <taxon>Vanrija</taxon>
    </lineage>
</organism>
<feature type="transmembrane region" description="Helical" evidence="6">
    <location>
        <begin position="198"/>
        <end position="215"/>
    </location>
</feature>
<dbReference type="GeneID" id="87809253"/>
<feature type="transmembrane region" description="Helical" evidence="6">
    <location>
        <begin position="221"/>
        <end position="240"/>
    </location>
</feature>
<sequence length="514" mass="55823">MASPHNGDGFRSASPVARTTTPMSSRRRSSAATTRPRSDSTFSRAFDGADVSPTGTSAVKPLVEDTFVEEYEDNDDDDDDDGDDDDEVLPLHSNTFVDLHVVGGNKERGIRAYLHPTILQLYDHNYGLFLIAMAQFFFASMSTSVKFLMETTEMSTLTLIFVRMGITLIFCWIVLFIRRDPHPILGPPDVRKILVLRGMAGFGGLVCAYQALRALSVSDAVTISFLTPSFTALFGFLLLGESFGLKEAISGFASLLGVILISRPPFIFGHGWDTKPMDDNTRKGRLNIDLPTDDTESSSRLVAVTWALGGVFFSATAYLSIRYIGKRANALHSIGYFSMACTFTCGIAMLIIPGNQQWPNNTYGFALIILIGVFGFCAQCLLTFGLQHEKAGRAGLAMYLQIFFAVILDLLVFGTIPTFLSFLGTVIILSSAAWVAMSSLKKAPPALEDNEETPLSRSPSPQPVGSKSVRGELYSYTSVPTSDTAPSSSATLNVPAFQQRPPPPKDEIGNSCGL</sequence>
<feature type="region of interest" description="Disordered" evidence="5">
    <location>
        <begin position="446"/>
        <end position="514"/>
    </location>
</feature>
<keyword evidence="9" id="KW-1185">Reference proteome</keyword>
<dbReference type="InterPro" id="IPR000620">
    <property type="entry name" value="EamA_dom"/>
</dbReference>
<dbReference type="Pfam" id="PF00892">
    <property type="entry name" value="EamA"/>
    <property type="match status" value="2"/>
</dbReference>
<dbReference type="InterPro" id="IPR037185">
    <property type="entry name" value="EmrE-like"/>
</dbReference>
<evidence type="ECO:0000259" key="7">
    <source>
        <dbReference type="Pfam" id="PF00892"/>
    </source>
</evidence>
<feature type="transmembrane region" description="Helical" evidence="6">
    <location>
        <begin position="252"/>
        <end position="272"/>
    </location>
</feature>
<feature type="transmembrane region" description="Helical" evidence="6">
    <location>
        <begin position="364"/>
        <end position="384"/>
    </location>
</feature>
<feature type="region of interest" description="Disordered" evidence="5">
    <location>
        <begin position="1"/>
        <end position="64"/>
    </location>
</feature>
<dbReference type="RefSeq" id="XP_062628574.1">
    <property type="nucleotide sequence ID" value="XM_062772590.1"/>
</dbReference>
<keyword evidence="4 6" id="KW-0472">Membrane</keyword>
<evidence type="ECO:0000256" key="4">
    <source>
        <dbReference type="ARBA" id="ARBA00023136"/>
    </source>
</evidence>
<feature type="transmembrane region" description="Helical" evidence="6">
    <location>
        <begin position="301"/>
        <end position="321"/>
    </location>
</feature>
<protein>
    <submittedName>
        <fullName evidence="8">Purtative membrane protein</fullName>
    </submittedName>
</protein>
<dbReference type="Proteomes" id="UP000827549">
    <property type="component" value="Chromosome 4"/>
</dbReference>
<feature type="transmembrane region" description="Helical" evidence="6">
    <location>
        <begin position="333"/>
        <end position="352"/>
    </location>
</feature>
<evidence type="ECO:0000313" key="9">
    <source>
        <dbReference type="Proteomes" id="UP000827549"/>
    </source>
</evidence>
<comment type="subcellular location">
    <subcellularLocation>
        <location evidence="1">Membrane</location>
        <topology evidence="1">Multi-pass membrane protein</topology>
    </subcellularLocation>
</comment>
<evidence type="ECO:0000256" key="6">
    <source>
        <dbReference type="SAM" id="Phobius"/>
    </source>
</evidence>
<dbReference type="SUPFAM" id="SSF103481">
    <property type="entry name" value="Multidrug resistance efflux transporter EmrE"/>
    <property type="match status" value="2"/>
</dbReference>
<accession>A0AAF1BJB3</accession>
<feature type="compositionally biased region" description="Polar residues" evidence="5">
    <location>
        <begin position="453"/>
        <end position="465"/>
    </location>
</feature>